<proteinExistence type="predicted"/>
<evidence type="ECO:0000256" key="2">
    <source>
        <dbReference type="ARBA" id="ARBA00023125"/>
    </source>
</evidence>
<dbReference type="KEGG" id="pseg:D3H65_13075"/>
<dbReference type="Gene3D" id="2.60.120.10">
    <property type="entry name" value="Jelly Rolls"/>
    <property type="match status" value="1"/>
</dbReference>
<dbReference type="Pfam" id="PF00027">
    <property type="entry name" value="cNMP_binding"/>
    <property type="match status" value="1"/>
</dbReference>
<feature type="domain" description="HTH crp-type" evidence="5">
    <location>
        <begin position="150"/>
        <end position="224"/>
    </location>
</feature>
<dbReference type="SUPFAM" id="SSF51206">
    <property type="entry name" value="cAMP-binding domain-like"/>
    <property type="match status" value="1"/>
</dbReference>
<dbReference type="GO" id="GO:0005829">
    <property type="term" value="C:cytosol"/>
    <property type="evidence" value="ECO:0007669"/>
    <property type="project" value="TreeGrafter"/>
</dbReference>
<dbReference type="PROSITE" id="PS51063">
    <property type="entry name" value="HTH_CRP_2"/>
    <property type="match status" value="1"/>
</dbReference>
<dbReference type="RefSeq" id="WP_119050743.1">
    <property type="nucleotide sequence ID" value="NZ_CP032157.1"/>
</dbReference>
<keyword evidence="7" id="KW-1185">Reference proteome</keyword>
<dbReference type="PANTHER" id="PTHR24567:SF74">
    <property type="entry name" value="HTH-TYPE TRANSCRIPTIONAL REGULATOR ARCR"/>
    <property type="match status" value="1"/>
</dbReference>
<dbReference type="InterPro" id="IPR000595">
    <property type="entry name" value="cNMP-bd_dom"/>
</dbReference>
<protein>
    <submittedName>
        <fullName evidence="6">Crp/Fnr family transcriptional regulator</fullName>
    </submittedName>
</protein>
<dbReference type="OrthoDB" id="9788438at2"/>
<dbReference type="GO" id="GO:0003700">
    <property type="term" value="F:DNA-binding transcription factor activity"/>
    <property type="evidence" value="ECO:0007669"/>
    <property type="project" value="TreeGrafter"/>
</dbReference>
<evidence type="ECO:0000259" key="4">
    <source>
        <dbReference type="PROSITE" id="PS50042"/>
    </source>
</evidence>
<organism evidence="6 7">
    <name type="scientific">Paraflavitalea soli</name>
    <dbReference type="NCBI Taxonomy" id="2315862"/>
    <lineage>
        <taxon>Bacteria</taxon>
        <taxon>Pseudomonadati</taxon>
        <taxon>Bacteroidota</taxon>
        <taxon>Chitinophagia</taxon>
        <taxon>Chitinophagales</taxon>
        <taxon>Chitinophagaceae</taxon>
        <taxon>Paraflavitalea</taxon>
    </lineage>
</organism>
<evidence type="ECO:0000259" key="5">
    <source>
        <dbReference type="PROSITE" id="PS51063"/>
    </source>
</evidence>
<dbReference type="PANTHER" id="PTHR24567">
    <property type="entry name" value="CRP FAMILY TRANSCRIPTIONAL REGULATORY PROTEIN"/>
    <property type="match status" value="1"/>
</dbReference>
<dbReference type="InterPro" id="IPR036388">
    <property type="entry name" value="WH-like_DNA-bd_sf"/>
</dbReference>
<dbReference type="InterPro" id="IPR014710">
    <property type="entry name" value="RmlC-like_jellyroll"/>
</dbReference>
<accession>A0A3B7MP80</accession>
<keyword evidence="3" id="KW-0804">Transcription</keyword>
<feature type="domain" description="Cyclic nucleotide-binding" evidence="4">
    <location>
        <begin position="15"/>
        <end position="136"/>
    </location>
</feature>
<keyword evidence="1" id="KW-0805">Transcription regulation</keyword>
<dbReference type="InterPro" id="IPR012318">
    <property type="entry name" value="HTH_CRP"/>
</dbReference>
<dbReference type="Gene3D" id="1.10.10.10">
    <property type="entry name" value="Winged helix-like DNA-binding domain superfamily/Winged helix DNA-binding domain"/>
    <property type="match status" value="1"/>
</dbReference>
<dbReference type="EMBL" id="CP032157">
    <property type="protein sequence ID" value="AXY74860.1"/>
    <property type="molecule type" value="Genomic_DNA"/>
</dbReference>
<name>A0A3B7MP80_9BACT</name>
<keyword evidence="2" id="KW-0238">DNA-binding</keyword>
<evidence type="ECO:0000256" key="3">
    <source>
        <dbReference type="ARBA" id="ARBA00023163"/>
    </source>
</evidence>
<gene>
    <name evidence="6" type="ORF">D3H65_13075</name>
</gene>
<evidence type="ECO:0000313" key="6">
    <source>
        <dbReference type="EMBL" id="AXY74860.1"/>
    </source>
</evidence>
<dbReference type="GO" id="GO:0003677">
    <property type="term" value="F:DNA binding"/>
    <property type="evidence" value="ECO:0007669"/>
    <property type="project" value="UniProtKB-KW"/>
</dbReference>
<dbReference type="AlphaFoldDB" id="A0A3B7MP80"/>
<dbReference type="Proteomes" id="UP000263900">
    <property type="component" value="Chromosome"/>
</dbReference>
<reference evidence="6 7" key="1">
    <citation type="submission" date="2018-09" db="EMBL/GenBank/DDBJ databases">
        <title>Genome sequencing of strain 6GH32-13.</title>
        <authorList>
            <person name="Weon H.-Y."/>
            <person name="Heo J."/>
            <person name="Kwon S.-W."/>
        </authorList>
    </citation>
    <scope>NUCLEOTIDE SEQUENCE [LARGE SCALE GENOMIC DNA]</scope>
    <source>
        <strain evidence="6 7">5GH32-13</strain>
    </source>
</reference>
<evidence type="ECO:0000256" key="1">
    <source>
        <dbReference type="ARBA" id="ARBA00023015"/>
    </source>
</evidence>
<dbReference type="InterPro" id="IPR050397">
    <property type="entry name" value="Env_Response_Regulators"/>
</dbReference>
<dbReference type="SUPFAM" id="SSF46785">
    <property type="entry name" value="Winged helix' DNA-binding domain"/>
    <property type="match status" value="1"/>
</dbReference>
<sequence>MLSEDQLLLIRRYDLWRHVSDEEYEALNVVHNFIEAKKGEFIYFEAFHHNKLYFIKEGHVRIGYIDEQGNEVIKEIIEKGEIFGQLTLERNNLQGEFAQAYKHDVSLCAFTIESFGQLLAKKPELALKYTKQVGSKLRTIETRLVNLLNKDVKTRLVSFLWQLALQHQDEQSAGALHIPNYLTHEDIAQLIGASRQTITTLINELAADGLLVYNRQEISFPDVKKLQKLANVG</sequence>
<evidence type="ECO:0000313" key="7">
    <source>
        <dbReference type="Proteomes" id="UP000263900"/>
    </source>
</evidence>
<dbReference type="Pfam" id="PF13545">
    <property type="entry name" value="HTH_Crp_2"/>
    <property type="match status" value="1"/>
</dbReference>
<dbReference type="PROSITE" id="PS50042">
    <property type="entry name" value="CNMP_BINDING_3"/>
    <property type="match status" value="1"/>
</dbReference>
<dbReference type="SMART" id="SM00419">
    <property type="entry name" value="HTH_CRP"/>
    <property type="match status" value="1"/>
</dbReference>
<dbReference type="InterPro" id="IPR036390">
    <property type="entry name" value="WH_DNA-bd_sf"/>
</dbReference>
<dbReference type="InterPro" id="IPR018490">
    <property type="entry name" value="cNMP-bd_dom_sf"/>
</dbReference>
<dbReference type="CDD" id="cd00038">
    <property type="entry name" value="CAP_ED"/>
    <property type="match status" value="1"/>
</dbReference>